<feature type="chain" id="PRO_5035599299" evidence="2">
    <location>
        <begin position="21"/>
        <end position="120"/>
    </location>
</feature>
<keyword evidence="2" id="KW-0732">Signal</keyword>
<evidence type="ECO:0000256" key="1">
    <source>
        <dbReference type="SAM" id="Phobius"/>
    </source>
</evidence>
<feature type="signal peptide" evidence="2">
    <location>
        <begin position="1"/>
        <end position="20"/>
    </location>
</feature>
<sequence length="120" mass="13702">MHINNSYIIILLVTIMSVSSQSNNNLTCYSCSDCDNPVNSSKMIKVTVPSNQGYYCRKSSILTVVDRDVAQWCEEYDVNGIGLWCCQTNLCNTANSLQSFQFFILMFIMIIKFFFGENNF</sequence>
<protein>
    <submittedName>
        <fullName evidence="3">Uncharacterized protein</fullName>
    </submittedName>
</protein>
<dbReference type="SUPFAM" id="SSF57302">
    <property type="entry name" value="Snake toxin-like"/>
    <property type="match status" value="1"/>
</dbReference>
<evidence type="ECO:0000313" key="5">
    <source>
        <dbReference type="Proteomes" id="UP000663845"/>
    </source>
</evidence>
<evidence type="ECO:0000256" key="2">
    <source>
        <dbReference type="SAM" id="SignalP"/>
    </source>
</evidence>
<dbReference type="Proteomes" id="UP000663845">
    <property type="component" value="Unassembled WGS sequence"/>
</dbReference>
<evidence type="ECO:0000313" key="3">
    <source>
        <dbReference type="EMBL" id="CAF0907394.1"/>
    </source>
</evidence>
<dbReference type="InterPro" id="IPR045860">
    <property type="entry name" value="Snake_toxin-like_sf"/>
</dbReference>
<evidence type="ECO:0000313" key="4">
    <source>
        <dbReference type="EMBL" id="CAF3924665.1"/>
    </source>
</evidence>
<feature type="transmembrane region" description="Helical" evidence="1">
    <location>
        <begin position="97"/>
        <end position="115"/>
    </location>
</feature>
<dbReference type="EMBL" id="CAJNOG010000081">
    <property type="protein sequence ID" value="CAF0907394.1"/>
    <property type="molecule type" value="Genomic_DNA"/>
</dbReference>
<keyword evidence="1" id="KW-0812">Transmembrane</keyword>
<keyword evidence="1" id="KW-0472">Membrane</keyword>
<keyword evidence="1" id="KW-1133">Transmembrane helix</keyword>
<organism evidence="3 5">
    <name type="scientific">Adineta steineri</name>
    <dbReference type="NCBI Taxonomy" id="433720"/>
    <lineage>
        <taxon>Eukaryota</taxon>
        <taxon>Metazoa</taxon>
        <taxon>Spiralia</taxon>
        <taxon>Gnathifera</taxon>
        <taxon>Rotifera</taxon>
        <taxon>Eurotatoria</taxon>
        <taxon>Bdelloidea</taxon>
        <taxon>Adinetida</taxon>
        <taxon>Adinetidae</taxon>
        <taxon>Adineta</taxon>
    </lineage>
</organism>
<name>A0A814A4X7_9BILA</name>
<gene>
    <name evidence="3" type="ORF">JYZ213_LOCUS10886</name>
    <name evidence="4" type="ORF">OXD698_LOCUS25221</name>
</gene>
<dbReference type="EMBL" id="CAJOAZ010002393">
    <property type="protein sequence ID" value="CAF3924665.1"/>
    <property type="molecule type" value="Genomic_DNA"/>
</dbReference>
<dbReference type="Proteomes" id="UP000663844">
    <property type="component" value="Unassembled WGS sequence"/>
</dbReference>
<proteinExistence type="predicted"/>
<accession>A0A814A4X7</accession>
<reference evidence="3" key="1">
    <citation type="submission" date="2021-02" db="EMBL/GenBank/DDBJ databases">
        <authorList>
            <person name="Nowell W R."/>
        </authorList>
    </citation>
    <scope>NUCLEOTIDE SEQUENCE</scope>
</reference>
<dbReference type="AlphaFoldDB" id="A0A814A4X7"/>
<comment type="caution">
    <text evidence="3">The sequence shown here is derived from an EMBL/GenBank/DDBJ whole genome shotgun (WGS) entry which is preliminary data.</text>
</comment>